<gene>
    <name evidence="2" type="ORF">NITHO_5580002</name>
</gene>
<reference evidence="2 3" key="1">
    <citation type="journal article" date="2012" name="ISME J.">
        <title>Nitrification expanded: discovery, physiology and genomics of a nitrite-oxidizing bacterium from the phylum Chloroflexi.</title>
        <authorList>
            <person name="Sorokin D.Y."/>
            <person name="Lucker S."/>
            <person name="Vejmelkova D."/>
            <person name="Kostrikina N.A."/>
            <person name="Kleerebezem R."/>
            <person name="Rijpstra W.I."/>
            <person name="Damste J.S."/>
            <person name="Le Paslier D."/>
            <person name="Muyzer G."/>
            <person name="Wagner M."/>
            <person name="van Loosdrecht M.C."/>
            <person name="Daims H."/>
        </authorList>
    </citation>
    <scope>NUCLEOTIDE SEQUENCE [LARGE SCALE GENOMIC DNA]</scope>
    <source>
        <strain evidence="3">none</strain>
    </source>
</reference>
<dbReference type="Proteomes" id="UP000004221">
    <property type="component" value="Unassembled WGS sequence"/>
</dbReference>
<dbReference type="InterPro" id="IPR013783">
    <property type="entry name" value="Ig-like_fold"/>
</dbReference>
<feature type="domain" description="PKD" evidence="1">
    <location>
        <begin position="126"/>
        <end position="158"/>
    </location>
</feature>
<protein>
    <recommendedName>
        <fullName evidence="1">PKD domain-containing protein</fullName>
    </recommendedName>
</protein>
<dbReference type="InterPro" id="IPR000601">
    <property type="entry name" value="PKD_dom"/>
</dbReference>
<dbReference type="SUPFAM" id="SSF49299">
    <property type="entry name" value="PKD domain"/>
    <property type="match status" value="1"/>
</dbReference>
<evidence type="ECO:0000313" key="3">
    <source>
        <dbReference type="Proteomes" id="UP000004221"/>
    </source>
</evidence>
<dbReference type="EMBL" id="CAGS01000510">
    <property type="protein sequence ID" value="CCF85747.1"/>
    <property type="molecule type" value="Genomic_DNA"/>
</dbReference>
<dbReference type="AlphaFoldDB" id="I4EM34"/>
<proteinExistence type="predicted"/>
<name>I4EM34_9BACT</name>
<dbReference type="PROSITE" id="PS50093">
    <property type="entry name" value="PKD"/>
    <property type="match status" value="1"/>
</dbReference>
<dbReference type="Gene3D" id="2.60.40.10">
    <property type="entry name" value="Immunoglobulins"/>
    <property type="match status" value="1"/>
</dbReference>
<dbReference type="InterPro" id="IPR035986">
    <property type="entry name" value="PKD_dom_sf"/>
</dbReference>
<organism evidence="2 3">
    <name type="scientific">Nitrolancea hollandica Lb</name>
    <dbReference type="NCBI Taxonomy" id="1129897"/>
    <lineage>
        <taxon>Bacteria</taxon>
        <taxon>Pseudomonadati</taxon>
        <taxon>Thermomicrobiota</taxon>
        <taxon>Thermomicrobia</taxon>
        <taxon>Sphaerobacterales</taxon>
        <taxon>Sphaerobacterineae</taxon>
        <taxon>Sphaerobacteraceae</taxon>
        <taxon>Nitrolancea</taxon>
    </lineage>
</organism>
<evidence type="ECO:0000313" key="2">
    <source>
        <dbReference type="EMBL" id="CCF85747.1"/>
    </source>
</evidence>
<accession>I4EM34</accession>
<comment type="caution">
    <text evidence="2">The sequence shown here is derived from an EMBL/GenBank/DDBJ whole genome shotgun (WGS) entry which is preliminary data.</text>
</comment>
<sequence length="214" mass="23303">MYRLQPINIGNAGRAWLEDGLRAHPDSIPMSLSVDGIYQGVVWVPNGVDSGARAPVPAVNPRDVAMEMIRQISLPEVHVQMNPTLGLVGMPGWFWAEGYDGQSLGDAATVSLPGGNAFTVAVRLQPRSYEWDFGDGKSQVTESLGKAYPEPSDVQHTYEYSSLGVPDGFPVRVTAEFLAEYSVDGGAFQALPPIRHTYENRFRVQEVQPVLTGS</sequence>
<keyword evidence="3" id="KW-1185">Reference proteome</keyword>
<evidence type="ECO:0000259" key="1">
    <source>
        <dbReference type="PROSITE" id="PS50093"/>
    </source>
</evidence>